<gene>
    <name evidence="1" type="ORF">YA0849_06215</name>
</gene>
<organism evidence="1 2">
    <name type="scientific">Pseudomonas veronii</name>
    <dbReference type="NCBI Taxonomy" id="76761"/>
    <lineage>
        <taxon>Bacteria</taxon>
        <taxon>Pseudomonadati</taxon>
        <taxon>Pseudomonadota</taxon>
        <taxon>Gammaproteobacteria</taxon>
        <taxon>Pseudomonadales</taxon>
        <taxon>Pseudomonadaceae</taxon>
        <taxon>Pseudomonas</taxon>
    </lineage>
</organism>
<protein>
    <submittedName>
        <fullName evidence="1">Uncharacterized protein</fullName>
    </submittedName>
</protein>
<comment type="caution">
    <text evidence="1">The sequence shown here is derived from an EMBL/GenBank/DDBJ whole genome shotgun (WGS) entry which is preliminary data.</text>
</comment>
<name>A0ABS0VER1_PSEVE</name>
<dbReference type="RefSeq" id="WP_198717779.1">
    <property type="nucleotide sequence ID" value="NZ_JAEILD010000026.1"/>
</dbReference>
<keyword evidence="2" id="KW-1185">Reference proteome</keyword>
<dbReference type="EMBL" id="JAEILD010000026">
    <property type="protein sequence ID" value="MBI6648605.1"/>
    <property type="molecule type" value="Genomic_DNA"/>
</dbReference>
<reference evidence="1 2" key="1">
    <citation type="submission" date="2020-12" db="EMBL/GenBank/DDBJ databases">
        <title>Comparative genomic insights into the epidemiology and virulence of plant pathogenic Pseudomonads from Turkey.</title>
        <authorList>
            <person name="Dillon M."/>
            <person name="Ruiz-Bedoya T."/>
            <person name="Bendalovic-Torma C."/>
            <person name="Guttman K.M."/>
            <person name="Kwak H."/>
            <person name="Middleton M.A."/>
            <person name="Wang P.W."/>
            <person name="Horuz S."/>
            <person name="Aysan Y."/>
            <person name="Guttman D.S."/>
        </authorList>
    </citation>
    <scope>NUCLEOTIDE SEQUENCE [LARGE SCALE GENOMIC DNA]</scope>
    <source>
        <strain evidence="1 2">S4_EA_3a</strain>
    </source>
</reference>
<proteinExistence type="predicted"/>
<dbReference type="Proteomes" id="UP000614123">
    <property type="component" value="Unassembled WGS sequence"/>
</dbReference>
<evidence type="ECO:0000313" key="1">
    <source>
        <dbReference type="EMBL" id="MBI6648605.1"/>
    </source>
</evidence>
<sequence>MILLTDNDILIKLSQCDLVETALDVFQCSLADCYVLDTAKHSLYLSNPDKCIERRLGSAAAYDRLAGLIDGCRELGAAGEDIDFLEELMDVEGIDAGELSLLMHAHDLNQSGSPFHFTTGDKRALVGIASSQSERAKRLLHQKVDCVESILLKAIHMKGFDEISGKIISAMQITDPRKFDTVMRMSFGEGRSKDHAHGCLVQYLKPVRQFIRP</sequence>
<accession>A0ABS0VER1</accession>
<evidence type="ECO:0000313" key="2">
    <source>
        <dbReference type="Proteomes" id="UP000614123"/>
    </source>
</evidence>